<dbReference type="PANTHER" id="PTHR30414:SF0">
    <property type="entry name" value="MINICONDUCTANCE MECHANOSENSITIVE CHANNEL YBDG"/>
    <property type="match status" value="1"/>
</dbReference>
<name>A0A1G7XQI6_9FLAO</name>
<gene>
    <name evidence="12" type="ORF">SAMN04488027_10939</name>
</gene>
<keyword evidence="7 10" id="KW-0472">Membrane</keyword>
<keyword evidence="3" id="KW-0997">Cell inner membrane</keyword>
<dbReference type="STRING" id="470826.SAMN04488027_10939"/>
<evidence type="ECO:0000256" key="2">
    <source>
        <dbReference type="ARBA" id="ARBA00022475"/>
    </source>
</evidence>
<feature type="transmembrane region" description="Helical" evidence="10">
    <location>
        <begin position="85"/>
        <end position="107"/>
    </location>
</feature>
<evidence type="ECO:0000256" key="4">
    <source>
        <dbReference type="ARBA" id="ARBA00022692"/>
    </source>
</evidence>
<evidence type="ECO:0000256" key="7">
    <source>
        <dbReference type="ARBA" id="ARBA00023136"/>
    </source>
</evidence>
<dbReference type="Gene3D" id="2.30.30.60">
    <property type="match status" value="1"/>
</dbReference>
<evidence type="ECO:0000256" key="8">
    <source>
        <dbReference type="ARBA" id="ARBA00093630"/>
    </source>
</evidence>
<dbReference type="InterPro" id="IPR010920">
    <property type="entry name" value="LSM_dom_sf"/>
</dbReference>
<dbReference type="Pfam" id="PF00924">
    <property type="entry name" value="MS_channel_2nd"/>
    <property type="match status" value="1"/>
</dbReference>
<keyword evidence="4 10" id="KW-0812">Transmembrane</keyword>
<dbReference type="GO" id="GO:0008381">
    <property type="term" value="F:mechanosensitive monoatomic ion channel activity"/>
    <property type="evidence" value="ECO:0007669"/>
    <property type="project" value="InterPro"/>
</dbReference>
<dbReference type="InterPro" id="IPR023408">
    <property type="entry name" value="MscS_beta-dom_sf"/>
</dbReference>
<dbReference type="AlphaFoldDB" id="A0A1G7XQI6"/>
<reference evidence="12 13" key="1">
    <citation type="submission" date="2016-10" db="EMBL/GenBank/DDBJ databases">
        <authorList>
            <person name="de Groot N.N."/>
        </authorList>
    </citation>
    <scope>NUCLEOTIDE SEQUENCE [LARGE SCALE GENOMIC DNA]</scope>
    <source>
        <strain evidence="12 13">DSM 19803</strain>
    </source>
</reference>
<dbReference type="GO" id="GO:0071470">
    <property type="term" value="P:cellular response to osmotic stress"/>
    <property type="evidence" value="ECO:0007669"/>
    <property type="project" value="InterPro"/>
</dbReference>
<organism evidence="12 13">
    <name type="scientific">Psychroflexus sediminis</name>
    <dbReference type="NCBI Taxonomy" id="470826"/>
    <lineage>
        <taxon>Bacteria</taxon>
        <taxon>Pseudomonadati</taxon>
        <taxon>Bacteroidota</taxon>
        <taxon>Flavobacteriia</taxon>
        <taxon>Flavobacteriales</taxon>
        <taxon>Flavobacteriaceae</taxon>
        <taxon>Psychroflexus</taxon>
    </lineage>
</organism>
<evidence type="ECO:0000256" key="6">
    <source>
        <dbReference type="ARBA" id="ARBA00023016"/>
    </source>
</evidence>
<feature type="transmembrane region" description="Helical" evidence="10">
    <location>
        <begin position="35"/>
        <end position="54"/>
    </location>
</feature>
<comment type="subcellular location">
    <subcellularLocation>
        <location evidence="1">Cell inner membrane</location>
        <topology evidence="1">Multi-pass membrane protein</topology>
    </subcellularLocation>
</comment>
<evidence type="ECO:0000256" key="3">
    <source>
        <dbReference type="ARBA" id="ARBA00022519"/>
    </source>
</evidence>
<dbReference type="Proteomes" id="UP000199296">
    <property type="component" value="Unassembled WGS sequence"/>
</dbReference>
<evidence type="ECO:0000259" key="11">
    <source>
        <dbReference type="Pfam" id="PF00924"/>
    </source>
</evidence>
<dbReference type="InterPro" id="IPR030192">
    <property type="entry name" value="YbdG"/>
</dbReference>
<dbReference type="PANTHER" id="PTHR30414">
    <property type="entry name" value="MINICONDUCTANCE MECHANOSENSITIVE CHANNEL YBDG"/>
    <property type="match status" value="1"/>
</dbReference>
<proteinExistence type="predicted"/>
<feature type="transmembrane region" description="Helical" evidence="10">
    <location>
        <begin position="119"/>
        <end position="136"/>
    </location>
</feature>
<evidence type="ECO:0000313" key="12">
    <source>
        <dbReference type="EMBL" id="SDG85920.1"/>
    </source>
</evidence>
<evidence type="ECO:0000256" key="1">
    <source>
        <dbReference type="ARBA" id="ARBA00004429"/>
    </source>
</evidence>
<dbReference type="GO" id="GO:0005886">
    <property type="term" value="C:plasma membrane"/>
    <property type="evidence" value="ECO:0007669"/>
    <property type="project" value="UniProtKB-SubCell"/>
</dbReference>
<keyword evidence="13" id="KW-1185">Reference proteome</keyword>
<keyword evidence="2" id="KW-1003">Cell membrane</keyword>
<dbReference type="InterPro" id="IPR006685">
    <property type="entry name" value="MscS_channel_2nd"/>
</dbReference>
<dbReference type="SUPFAM" id="SSF50182">
    <property type="entry name" value="Sm-like ribonucleoproteins"/>
    <property type="match status" value="1"/>
</dbReference>
<keyword evidence="6" id="KW-0346">Stress response</keyword>
<evidence type="ECO:0000313" key="13">
    <source>
        <dbReference type="Proteomes" id="UP000199296"/>
    </source>
</evidence>
<feature type="domain" description="Mechanosensitive ion channel MscS" evidence="11">
    <location>
        <begin position="202"/>
        <end position="270"/>
    </location>
</feature>
<dbReference type="EMBL" id="FNCW01000009">
    <property type="protein sequence ID" value="SDG85920.1"/>
    <property type="molecule type" value="Genomic_DNA"/>
</dbReference>
<evidence type="ECO:0000256" key="5">
    <source>
        <dbReference type="ARBA" id="ARBA00022989"/>
    </source>
</evidence>
<feature type="transmembrane region" description="Helical" evidence="10">
    <location>
        <begin position="183"/>
        <end position="200"/>
    </location>
</feature>
<feature type="transmembrane region" description="Helical" evidence="10">
    <location>
        <begin position="157"/>
        <end position="177"/>
    </location>
</feature>
<sequence length="437" mass="50613">MCKFAKISPMNKTEIAKYFYEILKSSDYFGETASIYLNAVLNALVLLILSYVAFKIFRYIAIRFVKNLANKTKTTFDDYLVKNKVFVYLANIAVLFCIHELIPLVLIDFPESEIYFEKLIEVLIIFVSIWILRSIFMTFKDYLRTFDTFKDKPIESYIQVFMIIIWIVGIIIVFSAITGQPLFKFLTALGAFSAVLLLIFKDTILGFVASIQVTVNDTVRLGDWITMEKYGADGDVYEINLASVKVRNFDNTITTIPTYYLISDSFKNWRGMSISGGRRIKRSILIKANSIKFLSERDIEEFKKIALISKYIQNKQQEVNEYNLKHEVDKSVQINGRNQTNFGAFRVYIDHYLDQHPDINKDMMMMTRQLAPTAEGIPLELYAFSKDKVWANYERVMAGIFDHLLAAIPYFDLECFEYPSGRDLKSLSSTFEPQKDS</sequence>
<protein>
    <recommendedName>
        <fullName evidence="8">Mechanosensing system component YbdG</fullName>
    </recommendedName>
    <alternativeName>
        <fullName evidence="9">Mechanosensitive channel homolog YbdG</fullName>
    </alternativeName>
</protein>
<dbReference type="FunFam" id="2.30.30.60:FF:000002">
    <property type="entry name" value="Mechanosensitive ion channel family protein"/>
    <property type="match status" value="1"/>
</dbReference>
<evidence type="ECO:0000256" key="10">
    <source>
        <dbReference type="SAM" id="Phobius"/>
    </source>
</evidence>
<keyword evidence="5 10" id="KW-1133">Transmembrane helix</keyword>
<evidence type="ECO:0000256" key="9">
    <source>
        <dbReference type="ARBA" id="ARBA00093659"/>
    </source>
</evidence>
<accession>A0A1G7XQI6</accession>